<sequence>MWGKAGLVAPSGPRGIHMTAIRIAFISDIHNGRDLTSARGTAALPLLEKFVADANDAAYDAIVDLGDRISDESSERDRELLAEVAQRFQQLDAPRHHICGNHDLNCLTQSDNEALLDGPTNTRSVLVGGVRLAFWQPSVKLSRQHGLRLDDGDLSSLRDLLNDDERPTLLLTHVPLSGHSLKSNFYFENNPGHATYAEIDDIRQVISQAPCPIAAIAGHVHWNTLTTVDGVPHLSLQSLTETFTVGEAAGATAIMEITDHALHWTVRGKDPLSLTLRWPRTARWRTPLPPVDG</sequence>
<dbReference type="PANTHER" id="PTHR31302">
    <property type="entry name" value="TRANSMEMBRANE PROTEIN WITH METALLOPHOSPHOESTERASE DOMAIN-RELATED"/>
    <property type="match status" value="1"/>
</dbReference>
<geneLocation type="plasmid" evidence="2 3">
    <name>pWSM1592_3</name>
</geneLocation>
<evidence type="ECO:0000259" key="1">
    <source>
        <dbReference type="Pfam" id="PF00149"/>
    </source>
</evidence>
<dbReference type="RefSeq" id="WP_245209335.1">
    <property type="nucleotide sequence ID" value="NZ_CP104146.1"/>
</dbReference>
<gene>
    <name evidence="2" type="ORF">N2599_37200</name>
</gene>
<dbReference type="InterPro" id="IPR029052">
    <property type="entry name" value="Metallo-depent_PP-like"/>
</dbReference>
<dbReference type="Pfam" id="PF00149">
    <property type="entry name" value="Metallophos"/>
    <property type="match status" value="1"/>
</dbReference>
<name>A0ABY5XZ14_RHISU</name>
<keyword evidence="3" id="KW-1185">Reference proteome</keyword>
<evidence type="ECO:0000313" key="3">
    <source>
        <dbReference type="Proteomes" id="UP001060123"/>
    </source>
</evidence>
<protein>
    <submittedName>
        <fullName evidence="2">Metallophosphoesterase</fullName>
    </submittedName>
</protein>
<reference evidence="2" key="1">
    <citation type="submission" date="2022-09" db="EMBL/GenBank/DDBJ databases">
        <title>Australian commercial rhizobial inoculants.</title>
        <authorList>
            <person name="Kohlmeier M.G."/>
            <person name="O'Hara G.W."/>
            <person name="Colombi E."/>
            <person name="Ramsay J.P."/>
            <person name="Terpolilli J."/>
        </authorList>
    </citation>
    <scope>NUCLEOTIDE SEQUENCE</scope>
    <source>
        <strain evidence="2">WSM1592</strain>
        <plasmid evidence="2">pWSM1592_3</plasmid>
    </source>
</reference>
<dbReference type="Gene3D" id="3.60.21.10">
    <property type="match status" value="1"/>
</dbReference>
<keyword evidence="2" id="KW-0614">Plasmid</keyword>
<accession>A0ABY5XZ14</accession>
<dbReference type="InterPro" id="IPR004843">
    <property type="entry name" value="Calcineurin-like_PHP"/>
</dbReference>
<feature type="domain" description="Calcineurin-like phosphoesterase" evidence="1">
    <location>
        <begin position="21"/>
        <end position="221"/>
    </location>
</feature>
<dbReference type="SUPFAM" id="SSF56300">
    <property type="entry name" value="Metallo-dependent phosphatases"/>
    <property type="match status" value="1"/>
</dbReference>
<dbReference type="PANTHER" id="PTHR31302:SF0">
    <property type="entry name" value="TRANSMEMBRANE PROTEIN WITH METALLOPHOSPHOESTERASE DOMAIN"/>
    <property type="match status" value="1"/>
</dbReference>
<dbReference type="InterPro" id="IPR051158">
    <property type="entry name" value="Metallophosphoesterase_sf"/>
</dbReference>
<organism evidence="2 3">
    <name type="scientific">Rhizobium sullae</name>
    <name type="common">Rhizobium hedysari</name>
    <dbReference type="NCBI Taxonomy" id="50338"/>
    <lineage>
        <taxon>Bacteria</taxon>
        <taxon>Pseudomonadati</taxon>
        <taxon>Pseudomonadota</taxon>
        <taxon>Alphaproteobacteria</taxon>
        <taxon>Hyphomicrobiales</taxon>
        <taxon>Rhizobiaceae</taxon>
        <taxon>Rhizobium/Agrobacterium group</taxon>
        <taxon>Rhizobium</taxon>
    </lineage>
</organism>
<evidence type="ECO:0000313" key="2">
    <source>
        <dbReference type="EMBL" id="UWU19477.1"/>
    </source>
</evidence>
<proteinExistence type="predicted"/>
<dbReference type="Proteomes" id="UP001060123">
    <property type="component" value="Plasmid pWSM1592_3"/>
</dbReference>
<dbReference type="EMBL" id="CP104146">
    <property type="protein sequence ID" value="UWU19477.1"/>
    <property type="molecule type" value="Genomic_DNA"/>
</dbReference>